<feature type="transmembrane region" description="Helical" evidence="2">
    <location>
        <begin position="183"/>
        <end position="201"/>
    </location>
</feature>
<evidence type="ECO:0000259" key="3">
    <source>
        <dbReference type="Pfam" id="PF05305"/>
    </source>
</evidence>
<evidence type="ECO:0000313" key="5">
    <source>
        <dbReference type="Proteomes" id="UP000199601"/>
    </source>
</evidence>
<keyword evidence="2" id="KW-1133">Transmembrane helix</keyword>
<keyword evidence="2" id="KW-0472">Membrane</keyword>
<feature type="transmembrane region" description="Helical" evidence="2">
    <location>
        <begin position="83"/>
        <end position="102"/>
    </location>
</feature>
<feature type="region of interest" description="Disordered" evidence="1">
    <location>
        <begin position="1"/>
        <end position="34"/>
    </location>
</feature>
<sequence length="363" mass="37231">MSALEDQQNMHDDGGAASSNPRESFQHTPSRPPRSAAPCYLPNAIAAIAGSVGIMVGSAGPWASRAWVTANGATASVWWQGKTTFVLGAVAGIALFALLNLARIGSGTRWLAPLAWIASIAGLACLLTAIVNIVNVASTSHRLVGLQIEWGLWLVAISAVVLCAMGSVAAAQVGTVTKAGMRTAIVIPVVIALGVALYFPIRWAALDPWSSRDPHLPTSPAAPLPSTQSIPPALIPIPATPAPEDGEIAEVQQLWQTSLQKHHPVQDFLAAVQAAGITGLQPALLNNGYTVCGELWNSGLDGVQAAKALQKTYPTLTLKQAAQFVLAAAEDLCPTSAYSGVYSWWQSGGGGDAGGGGAAAGGG</sequence>
<gene>
    <name evidence="4" type="ORF">BN000_01906</name>
</gene>
<feature type="compositionally biased region" description="Polar residues" evidence="1">
    <location>
        <begin position="17"/>
        <end position="29"/>
    </location>
</feature>
<dbReference type="EMBL" id="CTEC01000001">
    <property type="protein sequence ID" value="CQD09339.1"/>
    <property type="molecule type" value="Genomic_DNA"/>
</dbReference>
<feature type="transmembrane region" description="Helical" evidence="2">
    <location>
        <begin position="114"/>
        <end position="138"/>
    </location>
</feature>
<name>A0A0U1D6V7_9MYCO</name>
<dbReference type="RefSeq" id="WP_090420049.1">
    <property type="nucleotide sequence ID" value="NZ_CTEC01000001.1"/>
</dbReference>
<evidence type="ECO:0000256" key="2">
    <source>
        <dbReference type="SAM" id="Phobius"/>
    </source>
</evidence>
<feature type="transmembrane region" description="Helical" evidence="2">
    <location>
        <begin position="40"/>
        <end position="63"/>
    </location>
</feature>
<dbReference type="Pfam" id="PF05305">
    <property type="entry name" value="DUF732"/>
    <property type="match status" value="1"/>
</dbReference>
<dbReference type="OrthoDB" id="4753198at2"/>
<accession>A0A0U1D6V7</accession>
<dbReference type="AlphaFoldDB" id="A0A0U1D6V7"/>
<dbReference type="Proteomes" id="UP000199601">
    <property type="component" value="Unassembled WGS sequence"/>
</dbReference>
<protein>
    <recommendedName>
        <fullName evidence="3">DUF732 domain-containing protein</fullName>
    </recommendedName>
</protein>
<proteinExistence type="predicted"/>
<feature type="transmembrane region" description="Helical" evidence="2">
    <location>
        <begin position="150"/>
        <end position="171"/>
    </location>
</feature>
<keyword evidence="5" id="KW-1185">Reference proteome</keyword>
<evidence type="ECO:0000313" key="4">
    <source>
        <dbReference type="EMBL" id="CQD09339.1"/>
    </source>
</evidence>
<organism evidence="4 5">
    <name type="scientific">Mycobacterium europaeum</name>
    <dbReference type="NCBI Taxonomy" id="761804"/>
    <lineage>
        <taxon>Bacteria</taxon>
        <taxon>Bacillati</taxon>
        <taxon>Actinomycetota</taxon>
        <taxon>Actinomycetes</taxon>
        <taxon>Mycobacteriales</taxon>
        <taxon>Mycobacteriaceae</taxon>
        <taxon>Mycobacterium</taxon>
        <taxon>Mycobacterium simiae complex</taxon>
    </lineage>
</organism>
<keyword evidence="2" id="KW-0812">Transmembrane</keyword>
<evidence type="ECO:0000256" key="1">
    <source>
        <dbReference type="SAM" id="MobiDB-lite"/>
    </source>
</evidence>
<feature type="domain" description="DUF732" evidence="3">
    <location>
        <begin position="266"/>
        <end position="334"/>
    </location>
</feature>
<reference evidence="5" key="1">
    <citation type="submission" date="2015-03" db="EMBL/GenBank/DDBJ databases">
        <authorList>
            <person name="Urmite Genomes"/>
        </authorList>
    </citation>
    <scope>NUCLEOTIDE SEQUENCE [LARGE SCALE GENOMIC DNA]</scope>
    <source>
        <strain evidence="5">CSUR P1344</strain>
    </source>
</reference>
<dbReference type="InterPro" id="IPR007969">
    <property type="entry name" value="DUF732"/>
</dbReference>